<dbReference type="Gene3D" id="3.40.50.720">
    <property type="entry name" value="NAD(P)-binding Rossmann-like Domain"/>
    <property type="match status" value="2"/>
</dbReference>
<evidence type="ECO:0000256" key="5">
    <source>
        <dbReference type="RuleBase" id="RU003719"/>
    </source>
</evidence>
<dbReference type="AlphaFoldDB" id="A0A4R6S2N2"/>
<dbReference type="GO" id="GO:0016616">
    <property type="term" value="F:oxidoreductase activity, acting on the CH-OH group of donors, NAD or NADP as acceptor"/>
    <property type="evidence" value="ECO:0007669"/>
    <property type="project" value="InterPro"/>
</dbReference>
<dbReference type="EMBL" id="SNYA01000003">
    <property type="protein sequence ID" value="TDP93307.1"/>
    <property type="molecule type" value="Genomic_DNA"/>
</dbReference>
<keyword evidence="3 5" id="KW-0560">Oxidoreductase</keyword>
<keyword evidence="4" id="KW-0520">NAD</keyword>
<dbReference type="SUPFAM" id="SSF52283">
    <property type="entry name" value="Formate/glycerate dehydrogenase catalytic domain-like"/>
    <property type="match status" value="1"/>
</dbReference>
<feature type="domain" description="D-isomer specific 2-hydroxyacid dehydrogenase catalytic" evidence="6">
    <location>
        <begin position="41"/>
        <end position="304"/>
    </location>
</feature>
<dbReference type="Pfam" id="PF00389">
    <property type="entry name" value="2-Hacid_dh"/>
    <property type="match status" value="1"/>
</dbReference>
<name>A0A4R6S2N2_9MICO</name>
<evidence type="ECO:0000313" key="9">
    <source>
        <dbReference type="Proteomes" id="UP000295601"/>
    </source>
</evidence>
<reference evidence="8 9" key="1">
    <citation type="submission" date="2019-03" db="EMBL/GenBank/DDBJ databases">
        <title>Genomic analyses of the natural microbiome of Caenorhabditis elegans.</title>
        <authorList>
            <person name="Samuel B."/>
        </authorList>
    </citation>
    <scope>NUCLEOTIDE SEQUENCE [LARGE SCALE GENOMIC DNA]</scope>
    <source>
        <strain evidence="8 9">JUb18</strain>
    </source>
</reference>
<comment type="caution">
    <text evidence="8">The sequence shown here is derived from an EMBL/GenBank/DDBJ whole genome shotgun (WGS) entry which is preliminary data.</text>
</comment>
<dbReference type="GO" id="GO:0051287">
    <property type="term" value="F:NAD binding"/>
    <property type="evidence" value="ECO:0007669"/>
    <property type="project" value="InterPro"/>
</dbReference>
<dbReference type="PANTHER" id="PTHR42789:SF1">
    <property type="entry name" value="D-ISOMER SPECIFIC 2-HYDROXYACID DEHYDROGENASE FAMILY PROTEIN (AFU_ORTHOLOGUE AFUA_6G10090)"/>
    <property type="match status" value="1"/>
</dbReference>
<evidence type="ECO:0000259" key="7">
    <source>
        <dbReference type="Pfam" id="PF02826"/>
    </source>
</evidence>
<dbReference type="Proteomes" id="UP000295601">
    <property type="component" value="Unassembled WGS sequence"/>
</dbReference>
<sequence length="316" mass="32228">MVSAGTGVTTPGSAARIVVGLGPVDAALVQPHLGPDVVFVEHPTASDLAAAEGAIVRAAVAVDRDVLGRMPALRVIARTGVGVERVDLEAAQERGILVATTPGSNSRAVAEGAFAMIAALVKRVPESNAFVSDGEWGSAAPPTPGDLGGLTLAVLGYGRIGRILAGFGRAFGMRILVHDPFVAAEDAENVSLVEAVARADVISLHLPGGGGELLPIELLKTARPGLVLVNCARADLVTTTTIERALDAGILGGVGLDVFDEEPITSHPLAGRPHVLLSPHTSGLSAGATRETFRMAAVAIAEAFGGRYPTFTRNGD</sequence>
<dbReference type="PROSITE" id="PS00065">
    <property type="entry name" value="D_2_HYDROXYACID_DH_1"/>
    <property type="match status" value="1"/>
</dbReference>
<protein>
    <submittedName>
        <fullName evidence="8">D-3-phosphoglycerate dehydrogenase</fullName>
    </submittedName>
</protein>
<dbReference type="InterPro" id="IPR006140">
    <property type="entry name" value="D-isomer_DH_NAD-bd"/>
</dbReference>
<gene>
    <name evidence="8" type="ORF">EDF62_1286</name>
</gene>
<comment type="similarity">
    <text evidence="1 5">Belongs to the D-isomer specific 2-hydroxyacid dehydrogenase family.</text>
</comment>
<dbReference type="InterPro" id="IPR050857">
    <property type="entry name" value="D-2-hydroxyacid_DH"/>
</dbReference>
<dbReference type="InterPro" id="IPR006139">
    <property type="entry name" value="D-isomer_2_OHA_DH_cat_dom"/>
</dbReference>
<dbReference type="PANTHER" id="PTHR42789">
    <property type="entry name" value="D-ISOMER SPECIFIC 2-HYDROXYACID DEHYDROGENASE FAMILY PROTEIN (AFU_ORTHOLOGUE AFUA_6G10090)"/>
    <property type="match status" value="1"/>
</dbReference>
<evidence type="ECO:0000313" key="8">
    <source>
        <dbReference type="EMBL" id="TDP93307.1"/>
    </source>
</evidence>
<feature type="domain" description="D-isomer specific 2-hydroxyacid dehydrogenase NAD-binding" evidence="7">
    <location>
        <begin position="114"/>
        <end position="282"/>
    </location>
</feature>
<proteinExistence type="inferred from homology"/>
<evidence type="ECO:0000256" key="2">
    <source>
        <dbReference type="ARBA" id="ARBA00022605"/>
    </source>
</evidence>
<organism evidence="8 9">
    <name type="scientific">Leucobacter luti</name>
    <dbReference type="NCBI Taxonomy" id="340320"/>
    <lineage>
        <taxon>Bacteria</taxon>
        <taxon>Bacillati</taxon>
        <taxon>Actinomycetota</taxon>
        <taxon>Actinomycetes</taxon>
        <taxon>Micrococcales</taxon>
        <taxon>Microbacteriaceae</taxon>
        <taxon>Leucobacter</taxon>
    </lineage>
</organism>
<dbReference type="InterPro" id="IPR029752">
    <property type="entry name" value="D-isomer_DH_CS1"/>
</dbReference>
<evidence type="ECO:0000256" key="3">
    <source>
        <dbReference type="ARBA" id="ARBA00023002"/>
    </source>
</evidence>
<dbReference type="GO" id="GO:0008652">
    <property type="term" value="P:amino acid biosynthetic process"/>
    <property type="evidence" value="ECO:0007669"/>
    <property type="project" value="UniProtKB-KW"/>
</dbReference>
<dbReference type="Pfam" id="PF02826">
    <property type="entry name" value="2-Hacid_dh_C"/>
    <property type="match status" value="1"/>
</dbReference>
<dbReference type="InterPro" id="IPR036291">
    <property type="entry name" value="NAD(P)-bd_dom_sf"/>
</dbReference>
<accession>A0A4R6S2N2</accession>
<evidence type="ECO:0000256" key="1">
    <source>
        <dbReference type="ARBA" id="ARBA00005854"/>
    </source>
</evidence>
<keyword evidence="2" id="KW-0028">Amino-acid biosynthesis</keyword>
<keyword evidence="9" id="KW-1185">Reference proteome</keyword>
<dbReference type="SUPFAM" id="SSF51735">
    <property type="entry name" value="NAD(P)-binding Rossmann-fold domains"/>
    <property type="match status" value="1"/>
</dbReference>
<evidence type="ECO:0000256" key="4">
    <source>
        <dbReference type="ARBA" id="ARBA00023027"/>
    </source>
</evidence>
<evidence type="ECO:0000259" key="6">
    <source>
        <dbReference type="Pfam" id="PF00389"/>
    </source>
</evidence>